<keyword evidence="1" id="KW-0812">Transmembrane</keyword>
<proteinExistence type="predicted"/>
<keyword evidence="1" id="KW-1133">Transmembrane helix</keyword>
<dbReference type="InterPro" id="IPR041585">
    <property type="entry name" value="LepB_GAP_N"/>
</dbReference>
<feature type="domain" description="LepB GAP" evidence="2">
    <location>
        <begin position="368"/>
        <end position="567"/>
    </location>
</feature>
<evidence type="ECO:0000259" key="3">
    <source>
        <dbReference type="Pfam" id="PF18227"/>
    </source>
</evidence>
<dbReference type="InterPro" id="IPR040484">
    <property type="entry name" value="LepB_GAP_C"/>
</dbReference>
<organism evidence="5 6">
    <name type="scientific">Legionella jordanis</name>
    <dbReference type="NCBI Taxonomy" id="456"/>
    <lineage>
        <taxon>Bacteria</taxon>
        <taxon>Pseudomonadati</taxon>
        <taxon>Pseudomonadota</taxon>
        <taxon>Gammaproteobacteria</taxon>
        <taxon>Legionellales</taxon>
        <taxon>Legionellaceae</taxon>
        <taxon>Legionella</taxon>
    </lineage>
</organism>
<dbReference type="EMBL" id="LNYJ01000011">
    <property type="protein sequence ID" value="KTD17753.1"/>
    <property type="molecule type" value="Genomic_DNA"/>
</dbReference>
<dbReference type="Gene3D" id="1.25.40.830">
    <property type="match status" value="1"/>
</dbReference>
<dbReference type="STRING" id="456.Ljor_2059"/>
<dbReference type="RefSeq" id="WP_058471479.1">
    <property type="nucleotide sequence ID" value="NZ_CAAAIC010000001.1"/>
</dbReference>
<sequence length="1023" mass="115507">MTIVYKGTELTKIRAKTAGKNQSSVDGFYRDSDSNEYFIKKPKDKNELFTELFAGLVLNRFKVLIQELIKEGKLPPGSADSLVTADWIKFEDGSYGLIQPKVDFTPLYKIIGTGNSSGSDRDALYEILNGPASYMRLKSVGDYFGLSISLLFSLVIGAYSVHSSNMIVKEGDPLGYRPKQFGRIDWGDGWRHYGAPENNRDILSPYEYQGLAIWKRVTKNYISNYKNLPGVFASIGQKAKLFVDAMTKKAQASNPESSMESVLTGIISQALAQIPADFVSEEQKKSLAAYMHIPSFASIQFDGNVEAVAKDFARVMQVRFEQAENLRNYQVAQSSTPVAEEDLFQSILFNPNSGPANASQKTNAKTVLKLDGTLSLPAIAEAWTTDLALAKAAEIDFSEIQLHALIERFNSYIEAIAAHAEASNFWQKNRSEDDGIPANHNMLSPHHDGNNGLQYGHAFVPQYRESTILCRLLTLNPQNQGAIRIKPYEEPSRLFSSEHEESVWNILQTISLAGLDIFTSVRAVKKLQEDNSSDLTSQENIAISINNLKQALQTLKESHGKLLKLFEHSEEASFPEYDSLFFYPISDKELALMNGAQLATICLEELNASQPSLLIYRIVRDEQLWQKLKTALVEHRAEFLNRQDQCEKKIADLMLFRQQIQAFQIAHTAFSVEENLEQKELALHELEEMFAVLPEAFQAENNLQLIKAKEELRLLHLQAELDIHFAEFNAASFENFSQKYHSLCQFFEALPHEVQSNTRIKFNKQGLIHLAYKTMGDWMNPASLSSKISSFEQVRNTFGQVEEAPRGLIDLFQQLEKQHHIYQLLAQILPQNSPSEQLNIDITKLEECTKHLEQSLQQRFKTAVFGDLILWNALKASPLSQLSAEVVEDILALRVFHQQKLELNKENEFGEKYSASLNKFYEQAVGIRLSDKPAKQQADAILEAAHKEFSHRHDTRRLLADVLLVIATLFGGLGAIFMAARVFIQKQPAFFSKTATEREVDLRKWVNIPVEDEANTRLVSVPA</sequence>
<keyword evidence="6" id="KW-1185">Reference proteome</keyword>
<dbReference type="Proteomes" id="UP000055035">
    <property type="component" value="Unassembled WGS sequence"/>
</dbReference>
<keyword evidence="1" id="KW-0472">Membrane</keyword>
<dbReference type="PATRIC" id="fig|456.5.peg.2204"/>
<feature type="transmembrane region" description="Helical" evidence="1">
    <location>
        <begin position="962"/>
        <end position="984"/>
    </location>
</feature>
<comment type="caution">
    <text evidence="5">The sequence shown here is derived from an EMBL/GenBank/DDBJ whole genome shotgun (WGS) entry which is preliminary data.</text>
</comment>
<dbReference type="Pfam" id="PF18227">
    <property type="entry name" value="LepB_GAP_C"/>
    <property type="match status" value="1"/>
</dbReference>
<dbReference type="Gene3D" id="1.20.120.1700">
    <property type="match status" value="1"/>
</dbReference>
<evidence type="ECO:0000259" key="4">
    <source>
        <dbReference type="Pfam" id="PF18640"/>
    </source>
</evidence>
<protein>
    <submittedName>
        <fullName evidence="5">Effector protein B, substrate of the Dot/Icm secretion system</fullName>
    </submittedName>
</protein>
<evidence type="ECO:0000313" key="6">
    <source>
        <dbReference type="Proteomes" id="UP000055035"/>
    </source>
</evidence>
<dbReference type="InterPro" id="IPR040519">
    <property type="entry name" value="LepB_N"/>
</dbReference>
<feature type="domain" description="LepB GAP" evidence="3">
    <location>
        <begin position="577"/>
        <end position="658"/>
    </location>
</feature>
<reference evidence="5 6" key="1">
    <citation type="submission" date="2015-11" db="EMBL/GenBank/DDBJ databases">
        <title>Genomic analysis of 38 Legionella species identifies large and diverse effector repertoires.</title>
        <authorList>
            <person name="Burstein D."/>
            <person name="Amaro F."/>
            <person name="Zusman T."/>
            <person name="Lifshitz Z."/>
            <person name="Cohen O."/>
            <person name="Gilbert J.A."/>
            <person name="Pupko T."/>
            <person name="Shuman H.A."/>
            <person name="Segal G."/>
        </authorList>
    </citation>
    <scope>NUCLEOTIDE SEQUENCE [LARGE SCALE GENOMIC DNA]</scope>
    <source>
        <strain evidence="5 6">BL-540</strain>
    </source>
</reference>
<feature type="domain" description="LepB N-terminal" evidence="4">
    <location>
        <begin position="134"/>
        <end position="324"/>
    </location>
</feature>
<name>A0A0W0VDP4_9GAMM</name>
<dbReference type="Pfam" id="PF18172">
    <property type="entry name" value="LepB_GAP_N"/>
    <property type="match status" value="1"/>
</dbReference>
<evidence type="ECO:0000259" key="2">
    <source>
        <dbReference type="Pfam" id="PF18172"/>
    </source>
</evidence>
<evidence type="ECO:0000313" key="5">
    <source>
        <dbReference type="EMBL" id="KTD17753.1"/>
    </source>
</evidence>
<dbReference type="OrthoDB" id="5619798at2"/>
<accession>A0A0W0VDP4</accession>
<dbReference type="AlphaFoldDB" id="A0A0W0VDP4"/>
<dbReference type="Pfam" id="PF18640">
    <property type="entry name" value="LepB_N"/>
    <property type="match status" value="1"/>
</dbReference>
<evidence type="ECO:0000256" key="1">
    <source>
        <dbReference type="SAM" id="Phobius"/>
    </source>
</evidence>
<gene>
    <name evidence="5" type="primary">lepB_1</name>
    <name evidence="5" type="ORF">Ljor_2059</name>
</gene>